<name>A0A4P9X7K3_9FUNG</name>
<evidence type="ECO:0000313" key="3">
    <source>
        <dbReference type="EMBL" id="RKP01213.1"/>
    </source>
</evidence>
<accession>A0A4P9X7K3</accession>
<keyword evidence="5" id="KW-1185">Reference proteome</keyword>
<dbReference type="Proteomes" id="UP000268535">
    <property type="component" value="Unassembled WGS sequence"/>
</dbReference>
<feature type="transmembrane region" description="Helical" evidence="1">
    <location>
        <begin position="113"/>
        <end position="132"/>
    </location>
</feature>
<dbReference type="EMBL" id="ML014180">
    <property type="protein sequence ID" value="RKP01213.1"/>
    <property type="molecule type" value="Genomic_DNA"/>
</dbReference>
<dbReference type="Proteomes" id="UP000274922">
    <property type="component" value="Unassembled WGS sequence"/>
</dbReference>
<evidence type="ECO:0000313" key="2">
    <source>
        <dbReference type="EMBL" id="RKO96842.1"/>
    </source>
</evidence>
<feature type="transmembrane region" description="Helical" evidence="1">
    <location>
        <begin position="303"/>
        <end position="325"/>
    </location>
</feature>
<organism evidence="3 5">
    <name type="scientific">Caulochytrium protostelioides</name>
    <dbReference type="NCBI Taxonomy" id="1555241"/>
    <lineage>
        <taxon>Eukaryota</taxon>
        <taxon>Fungi</taxon>
        <taxon>Fungi incertae sedis</taxon>
        <taxon>Chytridiomycota</taxon>
        <taxon>Chytridiomycota incertae sedis</taxon>
        <taxon>Chytridiomycetes</taxon>
        <taxon>Caulochytriales</taxon>
        <taxon>Caulochytriaceae</taxon>
        <taxon>Caulochytrium</taxon>
    </lineage>
</organism>
<reference evidence="2" key="3">
    <citation type="submission" date="2018-08" db="EMBL/GenBank/DDBJ databases">
        <title>Leveraging single-cell genomics to expand the Fungal Tree of Life.</title>
        <authorList>
            <consortium name="DOE Joint Genome Institute"/>
            <person name="Ahrendt S.R."/>
            <person name="Quandt C.A."/>
            <person name="Ciobanu D."/>
            <person name="Clum A."/>
            <person name="Salamov A."/>
            <person name="Andreopoulos B."/>
            <person name="Cheng J.-F."/>
            <person name="Woyke T."/>
            <person name="Pelin A."/>
            <person name="Henrissat B."/>
            <person name="Reynolds N."/>
            <person name="Benny G.L."/>
            <person name="Smith M.E."/>
            <person name="James T.Y."/>
            <person name="Grigoriev I.V."/>
        </authorList>
    </citation>
    <scope>NUCLEOTIDE SEQUENCE</scope>
    <source>
        <strain evidence="2">ATCC 52028</strain>
    </source>
</reference>
<evidence type="ECO:0000313" key="5">
    <source>
        <dbReference type="Proteomes" id="UP000274922"/>
    </source>
</evidence>
<feature type="transmembrane region" description="Helical" evidence="1">
    <location>
        <begin position="345"/>
        <end position="364"/>
    </location>
</feature>
<dbReference type="EMBL" id="ML009575">
    <property type="protein sequence ID" value="RKO96842.1"/>
    <property type="molecule type" value="Genomic_DNA"/>
</dbReference>
<feature type="transmembrane region" description="Helical" evidence="1">
    <location>
        <begin position="38"/>
        <end position="59"/>
    </location>
</feature>
<proteinExistence type="predicted"/>
<feature type="transmembrane region" description="Helical" evidence="1">
    <location>
        <begin position="263"/>
        <end position="283"/>
    </location>
</feature>
<feature type="transmembrane region" description="Helical" evidence="1">
    <location>
        <begin position="71"/>
        <end position="93"/>
    </location>
</feature>
<dbReference type="OrthoDB" id="10686497at2759"/>
<sequence>MDQIKSKKDLLAIPIAFWNSLPNGYLRDTLFAKSLQSFYSAVCTTAVVLGVVVLIFITIHRKHPAIKTRVYHFVVMDVLLLVLACITSCSGTANGGWRMVWQNRPSWIYHGNLEAMFCCVVMSTISRTAMLYRTIQIHTPMKRLPYIDTVIDHIVDCFGYLFVGYEYRRLKMRLRLTQKETSRQLHNLITANGDDHKGSVLTEVVQNTWRGTAAVSISSLREERGPMSRSETHSNINLPGTEVTGSSTHAVVSTLRSNEVQSIIWCVLRYVILWGSAFGISVLNTRRLVGELDQVSVGKLGPVLGNWADLIACFLIINMVPLMLINIRTALAARWDSLGMVFELIWIRGALNIMDISAAFIFVTDNLDIANDAYSLLAVVLFLELVITTLWPPIVILVSYFQEYRFRAMAETTQLKTEEAMEEFYNSSFGHDMVRDITSKNYAVENFVFLEVTQKPLSAKHFNEVYRELIDEMGPWQINISSELYERWGKALKNPQEQAAVVKATRHAVFSLLITNYRHVLIKQVRNMS</sequence>
<dbReference type="AlphaFoldDB" id="A0A4P9X7K3"/>
<feature type="transmembrane region" description="Helical" evidence="1">
    <location>
        <begin position="376"/>
        <end position="401"/>
    </location>
</feature>
<reference evidence="4 5" key="1">
    <citation type="journal article" date="2018" name="Nat. Microbiol.">
        <title>Leveraging single-cell genomics to expand the fungal tree of life.</title>
        <authorList>
            <person name="Ahrendt S.R."/>
            <person name="Quandt C.A."/>
            <person name="Ciobanu D."/>
            <person name="Clum A."/>
            <person name="Salamov A."/>
            <person name="Andreopoulos B."/>
            <person name="Cheng J.F."/>
            <person name="Woyke T."/>
            <person name="Pelin A."/>
            <person name="Henrissat B."/>
            <person name="Reynolds N.K."/>
            <person name="Benny G.L."/>
            <person name="Smith M.E."/>
            <person name="James T.Y."/>
            <person name="Grigoriev I.V."/>
        </authorList>
    </citation>
    <scope>NUCLEOTIDE SEQUENCE [LARGE SCALE GENOMIC DNA]</scope>
    <source>
        <strain evidence="4 5">ATCC 52028</strain>
    </source>
</reference>
<gene>
    <name evidence="2" type="ORF">CAUPRSCDRAFT_11458</name>
    <name evidence="3" type="ORF">CXG81DRAFT_18937</name>
</gene>
<keyword evidence="1" id="KW-0472">Membrane</keyword>
<keyword evidence="1" id="KW-0812">Transmembrane</keyword>
<evidence type="ECO:0000313" key="4">
    <source>
        <dbReference type="Proteomes" id="UP000268535"/>
    </source>
</evidence>
<reference evidence="3" key="2">
    <citation type="submission" date="2018-04" db="EMBL/GenBank/DDBJ databases">
        <title>Leveraging single-cell genomics to expand the Fungal Tree of Life.</title>
        <authorList>
            <consortium name="DOE Joint Genome Institute"/>
            <person name="Ahrendt S.R."/>
            <person name="Quandt C.A."/>
            <person name="Ciobanu D."/>
            <person name="Clum A."/>
            <person name="Salamov A."/>
            <person name="Andreopoulos B."/>
            <person name="Cheng J.-F."/>
            <person name="Woyke T."/>
            <person name="Pelin A."/>
            <person name="Henrissat B."/>
            <person name="Benny G.L."/>
            <person name="Smith M.E."/>
            <person name="James T.Y."/>
            <person name="Grigoriev I.V."/>
        </authorList>
    </citation>
    <scope>NUCLEOTIDE SEQUENCE</scope>
    <source>
        <strain evidence="3">ATCC 52028</strain>
    </source>
</reference>
<keyword evidence="1" id="KW-1133">Transmembrane helix</keyword>
<protein>
    <submittedName>
        <fullName evidence="3">Uncharacterized protein</fullName>
    </submittedName>
</protein>
<evidence type="ECO:0000256" key="1">
    <source>
        <dbReference type="SAM" id="Phobius"/>
    </source>
</evidence>